<dbReference type="KEGG" id="ppsr:I6J18_08560"/>
<dbReference type="NCBIfam" id="TIGR03590">
    <property type="entry name" value="PseG"/>
    <property type="match status" value="1"/>
</dbReference>
<keyword evidence="5" id="KW-0378">Hydrolase</keyword>
<dbReference type="PANTHER" id="PTHR21015:SF22">
    <property type="entry name" value="GLYCOSYLTRANSFERASE"/>
    <property type="match status" value="1"/>
</dbReference>
<evidence type="ECO:0000256" key="1">
    <source>
        <dbReference type="ARBA" id="ARBA00023136"/>
    </source>
</evidence>
<sequence length="363" mass="41834">MNVLIRVDASIEIGTGHVIRCLTLAEKLRRHGAEVRFICREHVGHLCDLIEIKGYTVLRLPLVQEKQSLPADTAQSQWLRVSQQQDAAQTKRLLKKEAVDLLVIDHYAINEVWESILRETTKKIMVIDDLADRKHDCDFLLDQNDYDEYQLRYKSLVPAPCKTFLGPNFVLFRSEFYFPVKRRIRRGPVKRLLLFFGGSDQTNETKKALHAFLALNRTDIQIDLVVGQTNLHKKELAHICKQYDFLTFHYQVNYLAELMYKADLSIGAGGTTTWERCMMGLPSIVWSIADNQVKICENAGRKKIVAYLGKKEEVETSLVSKQLCSLLGNETARTEMSIRGYLLMKNNRLSQQMLVQEIMRVDE</sequence>
<protein>
    <submittedName>
        <fullName evidence="5">UDP-2,4-diacetamido-2,4, 6-trideoxy-beta-L-altropyranose hydrolase</fullName>
        <ecNumber evidence="5">3.6.1.57</ecNumber>
    </submittedName>
</protein>
<evidence type="ECO:0000313" key="6">
    <source>
        <dbReference type="Proteomes" id="UP000595254"/>
    </source>
</evidence>
<proteinExistence type="predicted"/>
<feature type="binding site" evidence="3">
    <location>
        <position position="173"/>
    </location>
    <ligand>
        <name>substrate</name>
    </ligand>
</feature>
<dbReference type="GO" id="GO:0016787">
    <property type="term" value="F:hydrolase activity"/>
    <property type="evidence" value="ECO:0007669"/>
    <property type="project" value="UniProtKB-KW"/>
</dbReference>
<dbReference type="Pfam" id="PF04101">
    <property type="entry name" value="Glyco_tran_28_C"/>
    <property type="match status" value="1"/>
</dbReference>
<evidence type="ECO:0000313" key="5">
    <source>
        <dbReference type="EMBL" id="QQT01880.1"/>
    </source>
</evidence>
<organism evidence="5 6">
    <name type="scientific">Peribacillus psychrosaccharolyticus</name>
    <name type="common">Bacillus psychrosaccharolyticus</name>
    <dbReference type="NCBI Taxonomy" id="1407"/>
    <lineage>
        <taxon>Bacteria</taxon>
        <taxon>Bacillati</taxon>
        <taxon>Bacillota</taxon>
        <taxon>Bacilli</taxon>
        <taxon>Bacillales</taxon>
        <taxon>Bacillaceae</taxon>
        <taxon>Peribacillus</taxon>
    </lineage>
</organism>
<dbReference type="Gene3D" id="3.40.50.2000">
    <property type="entry name" value="Glycogen Phosphorylase B"/>
    <property type="match status" value="1"/>
</dbReference>
<dbReference type="PANTHER" id="PTHR21015">
    <property type="entry name" value="UDP-N-ACETYLGLUCOSAMINE--N-ACETYLMURAMYL-(PENTAPEPTIDE) PYROPHOSPHORYL-UNDECAPRENOL N-ACETYLGLUCOSAMINE TRANSFERASE 1"/>
    <property type="match status" value="1"/>
</dbReference>
<accession>A0A974NPW1</accession>
<feature type="binding site" evidence="3">
    <location>
        <position position="275"/>
    </location>
    <ligand>
        <name>substrate</name>
    </ligand>
</feature>
<dbReference type="SUPFAM" id="SSF53756">
    <property type="entry name" value="UDP-Glycosyltransferase/glycogen phosphorylase"/>
    <property type="match status" value="1"/>
</dbReference>
<dbReference type="GO" id="GO:0016758">
    <property type="term" value="F:hexosyltransferase activity"/>
    <property type="evidence" value="ECO:0007669"/>
    <property type="project" value="InterPro"/>
</dbReference>
<dbReference type="InterPro" id="IPR020023">
    <property type="entry name" value="PseG"/>
</dbReference>
<keyword evidence="1" id="KW-0472">Membrane</keyword>
<dbReference type="EMBL" id="CP068053">
    <property type="protein sequence ID" value="QQT01880.1"/>
    <property type="molecule type" value="Genomic_DNA"/>
</dbReference>
<dbReference type="EC" id="3.6.1.57" evidence="5"/>
<feature type="domain" description="Glycosyl transferase family 28 C-terminal" evidence="4">
    <location>
        <begin position="193"/>
        <end position="290"/>
    </location>
</feature>
<evidence type="ECO:0000259" key="4">
    <source>
        <dbReference type="Pfam" id="PF04101"/>
    </source>
</evidence>
<dbReference type="Gene3D" id="3.40.50.11190">
    <property type="match status" value="1"/>
</dbReference>
<dbReference type="RefSeq" id="WP_040376676.1">
    <property type="nucleotide sequence ID" value="NZ_CP068053.1"/>
</dbReference>
<dbReference type="InterPro" id="IPR007235">
    <property type="entry name" value="Glyco_trans_28_C"/>
</dbReference>
<dbReference type="Proteomes" id="UP000595254">
    <property type="component" value="Chromosome"/>
</dbReference>
<gene>
    <name evidence="5" type="primary">pseG</name>
    <name evidence="5" type="ORF">I6J18_08560</name>
</gene>
<reference evidence="5 6" key="1">
    <citation type="submission" date="2021-01" db="EMBL/GenBank/DDBJ databases">
        <title>FDA dAtabase for Regulatory Grade micrObial Sequences (FDA-ARGOS): Supporting development and validation of Infectious Disease Dx tests.</title>
        <authorList>
            <person name="Nelson B."/>
            <person name="Plummer A."/>
            <person name="Tallon L."/>
            <person name="Sadzewicz L."/>
            <person name="Zhao X."/>
            <person name="Boylan J."/>
            <person name="Ott S."/>
            <person name="Bowen H."/>
            <person name="Vavikolanu K."/>
            <person name="Mehta A."/>
            <person name="Aluvathingal J."/>
            <person name="Nadendla S."/>
            <person name="Myers T."/>
            <person name="Yan Y."/>
            <person name="Sichtig H."/>
        </authorList>
    </citation>
    <scope>NUCLEOTIDE SEQUENCE [LARGE SCALE GENOMIC DNA]</scope>
    <source>
        <strain evidence="5 6">FDAARGOS_1161</strain>
    </source>
</reference>
<dbReference type="AlphaFoldDB" id="A0A974NPW1"/>
<name>A0A974NPW1_PERPY</name>
<feature type="active site" description="Proton acceptor" evidence="2">
    <location>
        <position position="17"/>
    </location>
</feature>
<keyword evidence="6" id="KW-1185">Reference proteome</keyword>
<evidence type="ECO:0000256" key="3">
    <source>
        <dbReference type="PIRSR" id="PIRSR620023-2"/>
    </source>
</evidence>
<evidence type="ECO:0000256" key="2">
    <source>
        <dbReference type="PIRSR" id="PIRSR620023-1"/>
    </source>
</evidence>